<dbReference type="InterPro" id="IPR036291">
    <property type="entry name" value="NAD(P)-bd_dom_sf"/>
</dbReference>
<dbReference type="InterPro" id="IPR020904">
    <property type="entry name" value="Sc_DH/Rdtase_CS"/>
</dbReference>
<evidence type="ECO:0000256" key="1">
    <source>
        <dbReference type="ARBA" id="ARBA00006484"/>
    </source>
</evidence>
<dbReference type="SMART" id="SM00822">
    <property type="entry name" value="PKS_KR"/>
    <property type="match status" value="1"/>
</dbReference>
<name>A0A4Q7IKI0_9GAMM</name>
<gene>
    <name evidence="5" type="ORF">C1E23_16075</name>
</gene>
<protein>
    <submittedName>
        <fullName evidence="5">Short-chain dehydrogenase</fullName>
    </submittedName>
</protein>
<dbReference type="InterPro" id="IPR002347">
    <property type="entry name" value="SDR_fam"/>
</dbReference>
<dbReference type="CDD" id="cd05233">
    <property type="entry name" value="SDR_c"/>
    <property type="match status" value="1"/>
</dbReference>
<keyword evidence="2" id="KW-0560">Oxidoreductase</keyword>
<evidence type="ECO:0000256" key="3">
    <source>
        <dbReference type="ARBA" id="ARBA00023027"/>
    </source>
</evidence>
<dbReference type="InterPro" id="IPR057326">
    <property type="entry name" value="KR_dom"/>
</dbReference>
<sequence>MSFKDKIVLITGGTHGIGLAIAKELTAQGAQVIVTGRSAAKADQAMTELGPAATFIHCDISKKDSVSNLFKKIVDDFGGLDLAVNNAGVTSKRNNLANIDVEDWQNTIDINITGTMLCLKHQIPLIGQKPKGAVVNVSSCAGVTPIPNQAAYSVSKAAVNCLTQVAAIEFAQDLELGYAVRINAIAPGPTLGGMNTPERLAADPVATKQKLAVTAMKRMAEPQEIVAATLFLLGEQSSYITGSVLDVDGGYSCGKFS</sequence>
<keyword evidence="3" id="KW-0520">NAD</keyword>
<dbReference type="Gene3D" id="3.40.50.720">
    <property type="entry name" value="NAD(P)-binding Rossmann-like Domain"/>
    <property type="match status" value="1"/>
</dbReference>
<dbReference type="PRINTS" id="PR00080">
    <property type="entry name" value="SDRFAMILY"/>
</dbReference>
<dbReference type="SUPFAM" id="SSF51735">
    <property type="entry name" value="NAD(P)-binding Rossmann-fold domains"/>
    <property type="match status" value="1"/>
</dbReference>
<dbReference type="RefSeq" id="WP_130256544.1">
    <property type="nucleotide sequence ID" value="NZ_PPSX01000065.1"/>
</dbReference>
<dbReference type="Pfam" id="PF13561">
    <property type="entry name" value="adh_short_C2"/>
    <property type="match status" value="1"/>
</dbReference>
<organism evidence="5 6">
    <name type="scientific">Pseudoalteromonas phenolica</name>
    <dbReference type="NCBI Taxonomy" id="161398"/>
    <lineage>
        <taxon>Bacteria</taxon>
        <taxon>Pseudomonadati</taxon>
        <taxon>Pseudomonadota</taxon>
        <taxon>Gammaproteobacteria</taxon>
        <taxon>Alteromonadales</taxon>
        <taxon>Pseudoalteromonadaceae</taxon>
        <taxon>Pseudoalteromonas</taxon>
    </lineage>
</organism>
<accession>A0A4Q7IKI0</accession>
<evidence type="ECO:0000259" key="4">
    <source>
        <dbReference type="SMART" id="SM00822"/>
    </source>
</evidence>
<dbReference type="PANTHER" id="PTHR24321:SF8">
    <property type="entry name" value="ESTRADIOL 17-BETA-DEHYDROGENASE 8-RELATED"/>
    <property type="match status" value="1"/>
</dbReference>
<dbReference type="FunFam" id="3.40.50.720:FF:000084">
    <property type="entry name" value="Short-chain dehydrogenase reductase"/>
    <property type="match status" value="1"/>
</dbReference>
<proteinExistence type="inferred from homology"/>
<reference evidence="5 6" key="1">
    <citation type="submission" date="2018-01" db="EMBL/GenBank/DDBJ databases">
        <title>Co-occurrence of chitin degradation, pigmentation and bioactivity in marine Pseudoalteromonas.</title>
        <authorList>
            <person name="Paulsen S."/>
            <person name="Gram L."/>
            <person name="Machado H."/>
        </authorList>
    </citation>
    <scope>NUCLEOTIDE SEQUENCE [LARGE SCALE GENOMIC DNA]</scope>
    <source>
        <strain evidence="5 6">S3898</strain>
    </source>
</reference>
<dbReference type="PRINTS" id="PR00081">
    <property type="entry name" value="GDHRDH"/>
</dbReference>
<dbReference type="PANTHER" id="PTHR24321">
    <property type="entry name" value="DEHYDROGENASES, SHORT CHAIN"/>
    <property type="match status" value="1"/>
</dbReference>
<dbReference type="PROSITE" id="PS00061">
    <property type="entry name" value="ADH_SHORT"/>
    <property type="match status" value="1"/>
</dbReference>
<evidence type="ECO:0000313" key="6">
    <source>
        <dbReference type="Proteomes" id="UP000291338"/>
    </source>
</evidence>
<evidence type="ECO:0000256" key="2">
    <source>
        <dbReference type="ARBA" id="ARBA00023002"/>
    </source>
</evidence>
<dbReference type="EMBL" id="PPSX01000065">
    <property type="protein sequence ID" value="RZQ52132.1"/>
    <property type="molecule type" value="Genomic_DNA"/>
</dbReference>
<comment type="similarity">
    <text evidence="1">Belongs to the short-chain dehydrogenases/reductases (SDR) family.</text>
</comment>
<dbReference type="NCBIfam" id="NF005559">
    <property type="entry name" value="PRK07231.1"/>
    <property type="match status" value="1"/>
</dbReference>
<dbReference type="GO" id="GO:0016491">
    <property type="term" value="F:oxidoreductase activity"/>
    <property type="evidence" value="ECO:0007669"/>
    <property type="project" value="UniProtKB-KW"/>
</dbReference>
<evidence type="ECO:0000313" key="5">
    <source>
        <dbReference type="EMBL" id="RZQ52132.1"/>
    </source>
</evidence>
<feature type="domain" description="Ketoreductase" evidence="4">
    <location>
        <begin position="6"/>
        <end position="188"/>
    </location>
</feature>
<comment type="caution">
    <text evidence="5">The sequence shown here is derived from an EMBL/GenBank/DDBJ whole genome shotgun (WGS) entry which is preliminary data.</text>
</comment>
<dbReference type="Proteomes" id="UP000291338">
    <property type="component" value="Unassembled WGS sequence"/>
</dbReference>
<dbReference type="AlphaFoldDB" id="A0A4Q7IKI0"/>